<gene>
    <name evidence="1" type="ORF">G3I59_24745</name>
</gene>
<dbReference type="Gene3D" id="3.30.300.20">
    <property type="match status" value="1"/>
</dbReference>
<evidence type="ECO:0000313" key="2">
    <source>
        <dbReference type="Proteomes" id="UP000470404"/>
    </source>
</evidence>
<organism evidence="1 2">
    <name type="scientific">Amycolatopsis rubida</name>
    <dbReference type="NCBI Taxonomy" id="112413"/>
    <lineage>
        <taxon>Bacteria</taxon>
        <taxon>Bacillati</taxon>
        <taxon>Actinomycetota</taxon>
        <taxon>Actinomycetes</taxon>
        <taxon>Pseudonocardiales</taxon>
        <taxon>Pseudonocardiaceae</taxon>
        <taxon>Amycolatopsis</taxon>
    </lineage>
</organism>
<dbReference type="SUPFAM" id="SSF82784">
    <property type="entry name" value="OsmC-like"/>
    <property type="match status" value="1"/>
</dbReference>
<dbReference type="InterPro" id="IPR003718">
    <property type="entry name" value="OsmC/Ohr_fam"/>
</dbReference>
<dbReference type="PANTHER" id="PTHR35368">
    <property type="entry name" value="HYDROPEROXIDE REDUCTASE"/>
    <property type="match status" value="1"/>
</dbReference>
<keyword evidence="2" id="KW-1185">Reference proteome</keyword>
<dbReference type="InterPro" id="IPR036102">
    <property type="entry name" value="OsmC/Ohrsf"/>
</dbReference>
<evidence type="ECO:0000313" key="1">
    <source>
        <dbReference type="EMBL" id="NEC58722.1"/>
    </source>
</evidence>
<dbReference type="InterPro" id="IPR015946">
    <property type="entry name" value="KH_dom-like_a/b"/>
</dbReference>
<dbReference type="InterPro" id="IPR052924">
    <property type="entry name" value="OsmC/Ohr_hydroprdx_reductase"/>
</dbReference>
<reference evidence="1 2" key="1">
    <citation type="submission" date="2020-01" db="EMBL/GenBank/DDBJ databases">
        <title>Insect and environment-associated Actinomycetes.</title>
        <authorList>
            <person name="Currrie C."/>
            <person name="Chevrette M."/>
            <person name="Carlson C."/>
            <person name="Stubbendieck R."/>
            <person name="Wendt-Pienkowski E."/>
        </authorList>
    </citation>
    <scope>NUCLEOTIDE SEQUENCE [LARGE SCALE GENOMIC DNA]</scope>
    <source>
        <strain evidence="1 2">SID8386</strain>
    </source>
</reference>
<dbReference type="PANTHER" id="PTHR35368:SF1">
    <property type="entry name" value="HYDROPEROXIDE REDUCTASE"/>
    <property type="match status" value="1"/>
</dbReference>
<accession>A0ABX0BWZ0</accession>
<name>A0ABX0BWZ0_9PSEU</name>
<protein>
    <submittedName>
        <fullName evidence="1">OsmC family protein</fullName>
    </submittedName>
</protein>
<sequence length="167" mass="17434">MQSLATLVESVRQDPANARTTWSSRVRWLGGFRSEARTRGLAPTEADEPMELAGGNSAPSPVEHLLGALGNCLAVGYAANAALTGITIEQLSVEIRGSLDLQVFLGLKEGHAGFDSITASVRIVAEASRADLEALHARVIASSPVGHTLSNVVPVSVELAPSHPMST</sequence>
<proteinExistence type="predicted"/>
<dbReference type="EMBL" id="JAAGNC010000126">
    <property type="protein sequence ID" value="NEC58722.1"/>
    <property type="molecule type" value="Genomic_DNA"/>
</dbReference>
<dbReference type="Pfam" id="PF02566">
    <property type="entry name" value="OsmC"/>
    <property type="match status" value="1"/>
</dbReference>
<dbReference type="Proteomes" id="UP000470404">
    <property type="component" value="Unassembled WGS sequence"/>
</dbReference>
<comment type="caution">
    <text evidence="1">The sequence shown here is derived from an EMBL/GenBank/DDBJ whole genome shotgun (WGS) entry which is preliminary data.</text>
</comment>